<keyword evidence="2" id="KW-1185">Reference proteome</keyword>
<accession>A0ACB9FYH1</accession>
<gene>
    <name evidence="1" type="ORF">L1987_45596</name>
</gene>
<sequence>MAYPGLSLATLCFNHLHLIPSTSVPRQTFCTMDLDYKHPHNVLPYLRKHSDYSEFHPIIDFLQRWGKYSFPDSDVEKSFRDMGYGGNPKVTIKKNQLDFHWRAPQQELVKPNRRSKSVRFPLPNIGSTQASQSHQSGSRHLVVKSKRKKHIINAPSKKAASLGKGDSPNPIGKKLPTKPTRNIFKDALKRKVEALYRQVSKRVRFESEQNPVRQHQASLETEISKPVPIYAESTFTVVATETPSVATELSKEEADEKRKGKMPVTEEEDEKTCSVIPEHVPTDPHSIILETNMPLGMDDEIAQRIQEEENEAAKKEESERKLEVYKSKGAARRQAQKKIS</sequence>
<organism evidence="1 2">
    <name type="scientific">Smallanthus sonchifolius</name>
    <dbReference type="NCBI Taxonomy" id="185202"/>
    <lineage>
        <taxon>Eukaryota</taxon>
        <taxon>Viridiplantae</taxon>
        <taxon>Streptophyta</taxon>
        <taxon>Embryophyta</taxon>
        <taxon>Tracheophyta</taxon>
        <taxon>Spermatophyta</taxon>
        <taxon>Magnoliopsida</taxon>
        <taxon>eudicotyledons</taxon>
        <taxon>Gunneridae</taxon>
        <taxon>Pentapetalae</taxon>
        <taxon>asterids</taxon>
        <taxon>campanulids</taxon>
        <taxon>Asterales</taxon>
        <taxon>Asteraceae</taxon>
        <taxon>Asteroideae</taxon>
        <taxon>Heliantheae alliance</taxon>
        <taxon>Millerieae</taxon>
        <taxon>Smallanthus</taxon>
    </lineage>
</organism>
<evidence type="ECO:0000313" key="1">
    <source>
        <dbReference type="EMBL" id="KAI3775841.1"/>
    </source>
</evidence>
<evidence type="ECO:0000313" key="2">
    <source>
        <dbReference type="Proteomes" id="UP001056120"/>
    </source>
</evidence>
<name>A0ACB9FYH1_9ASTR</name>
<reference evidence="1 2" key="2">
    <citation type="journal article" date="2022" name="Mol. Ecol. Resour.">
        <title>The genomes of chicory, endive, great burdock and yacon provide insights into Asteraceae paleo-polyploidization history and plant inulin production.</title>
        <authorList>
            <person name="Fan W."/>
            <person name="Wang S."/>
            <person name="Wang H."/>
            <person name="Wang A."/>
            <person name="Jiang F."/>
            <person name="Liu H."/>
            <person name="Zhao H."/>
            <person name="Xu D."/>
            <person name="Zhang Y."/>
        </authorList>
    </citation>
    <scope>NUCLEOTIDE SEQUENCE [LARGE SCALE GENOMIC DNA]</scope>
    <source>
        <strain evidence="2">cv. Yunnan</strain>
        <tissue evidence="1">Leaves</tissue>
    </source>
</reference>
<dbReference type="Proteomes" id="UP001056120">
    <property type="component" value="Linkage Group LG15"/>
</dbReference>
<comment type="caution">
    <text evidence="1">The sequence shown here is derived from an EMBL/GenBank/DDBJ whole genome shotgun (WGS) entry which is preliminary data.</text>
</comment>
<protein>
    <submittedName>
        <fullName evidence="1">Uncharacterized protein</fullName>
    </submittedName>
</protein>
<dbReference type="EMBL" id="CM042032">
    <property type="protein sequence ID" value="KAI3775841.1"/>
    <property type="molecule type" value="Genomic_DNA"/>
</dbReference>
<reference evidence="2" key="1">
    <citation type="journal article" date="2022" name="Mol. Ecol. Resour.">
        <title>The genomes of chicory, endive, great burdock and yacon provide insights into Asteraceae palaeo-polyploidization history and plant inulin production.</title>
        <authorList>
            <person name="Fan W."/>
            <person name="Wang S."/>
            <person name="Wang H."/>
            <person name="Wang A."/>
            <person name="Jiang F."/>
            <person name="Liu H."/>
            <person name="Zhao H."/>
            <person name="Xu D."/>
            <person name="Zhang Y."/>
        </authorList>
    </citation>
    <scope>NUCLEOTIDE SEQUENCE [LARGE SCALE GENOMIC DNA]</scope>
    <source>
        <strain evidence="2">cv. Yunnan</strain>
    </source>
</reference>
<proteinExistence type="predicted"/>